<feature type="non-terminal residue" evidence="1">
    <location>
        <position position="1"/>
    </location>
</feature>
<accession>A0ABN7VDF2</accession>
<evidence type="ECO:0000313" key="1">
    <source>
        <dbReference type="EMBL" id="CAG8757788.1"/>
    </source>
</evidence>
<reference evidence="1 2" key="1">
    <citation type="submission" date="2021-06" db="EMBL/GenBank/DDBJ databases">
        <authorList>
            <person name="Kallberg Y."/>
            <person name="Tangrot J."/>
            <person name="Rosling A."/>
        </authorList>
    </citation>
    <scope>NUCLEOTIDE SEQUENCE [LARGE SCALE GENOMIC DNA]</scope>
    <source>
        <strain evidence="1 2">120-4 pot B 10/14</strain>
    </source>
</reference>
<proteinExistence type="predicted"/>
<evidence type="ECO:0000313" key="2">
    <source>
        <dbReference type="Proteomes" id="UP000789901"/>
    </source>
</evidence>
<organism evidence="1 2">
    <name type="scientific">Gigaspora margarita</name>
    <dbReference type="NCBI Taxonomy" id="4874"/>
    <lineage>
        <taxon>Eukaryota</taxon>
        <taxon>Fungi</taxon>
        <taxon>Fungi incertae sedis</taxon>
        <taxon>Mucoromycota</taxon>
        <taxon>Glomeromycotina</taxon>
        <taxon>Glomeromycetes</taxon>
        <taxon>Diversisporales</taxon>
        <taxon>Gigasporaceae</taxon>
        <taxon>Gigaspora</taxon>
    </lineage>
</organism>
<gene>
    <name evidence="1" type="ORF">GMARGA_LOCUS17112</name>
</gene>
<dbReference type="Proteomes" id="UP000789901">
    <property type="component" value="Unassembled WGS sequence"/>
</dbReference>
<protein>
    <submittedName>
        <fullName evidence="1">37119_t:CDS:1</fullName>
    </submittedName>
</protein>
<sequence>MKQVFIIPIAQVFRDPVLLLPLANRYIPTVSIPLVTETAPVNFIIDLYRVQQLVLNEQNNT</sequence>
<name>A0ABN7VDF2_GIGMA</name>
<keyword evidence="2" id="KW-1185">Reference proteome</keyword>
<comment type="caution">
    <text evidence="1">The sequence shown here is derived from an EMBL/GenBank/DDBJ whole genome shotgun (WGS) entry which is preliminary data.</text>
</comment>
<dbReference type="EMBL" id="CAJVQB010012761">
    <property type="protein sequence ID" value="CAG8757788.1"/>
    <property type="molecule type" value="Genomic_DNA"/>
</dbReference>